<gene>
    <name evidence="6" type="ORF">GALMADRAFT_238657</name>
</gene>
<dbReference type="Proteomes" id="UP000027222">
    <property type="component" value="Unassembled WGS sequence"/>
</dbReference>
<dbReference type="SUPFAM" id="SSF144232">
    <property type="entry name" value="HIT/MYND zinc finger-like"/>
    <property type="match status" value="1"/>
</dbReference>
<evidence type="ECO:0000259" key="5">
    <source>
        <dbReference type="PROSITE" id="PS50865"/>
    </source>
</evidence>
<organism evidence="6 7">
    <name type="scientific">Galerina marginata (strain CBS 339.88)</name>
    <dbReference type="NCBI Taxonomy" id="685588"/>
    <lineage>
        <taxon>Eukaryota</taxon>
        <taxon>Fungi</taxon>
        <taxon>Dikarya</taxon>
        <taxon>Basidiomycota</taxon>
        <taxon>Agaricomycotina</taxon>
        <taxon>Agaricomycetes</taxon>
        <taxon>Agaricomycetidae</taxon>
        <taxon>Agaricales</taxon>
        <taxon>Agaricineae</taxon>
        <taxon>Strophariaceae</taxon>
        <taxon>Galerina</taxon>
    </lineage>
</organism>
<dbReference type="GO" id="GO:0008270">
    <property type="term" value="F:zinc ion binding"/>
    <property type="evidence" value="ECO:0007669"/>
    <property type="project" value="UniProtKB-KW"/>
</dbReference>
<evidence type="ECO:0000256" key="4">
    <source>
        <dbReference type="PROSITE-ProRule" id="PRU00134"/>
    </source>
</evidence>
<accession>A0A067TIM1</accession>
<sequence length="444" mass="50790">MERCGSEMCQKTSHNAKLRLCAACGEAAYCSSDCQKIDWKSHKVYCGKTDRVDLQTYYPFLAVIASMCHLDPDDLHPALTHKIVNTPHPNGGDIVDLPNGSSAKLVLLGEPIPLTAIHSREWWPTGDTDDVRHKLLRRIASEGLQLPVALATCIAIVSEIYTTTAIPASEKPDYQFSGRRRVRLSYNHSPIQDFGVVYGSVRVTNQDRLAYYSLESDEFLMGQDPEDHYWIYFTTLAGDEYFLDSGMMTFNFSAVINASPYHKFESDQLPPHVPAFFYGRDQQKAIPLTNRILWNPRGRFSVLREPRLYSILGKVEKQYCSCHDFPVISSIMDEIAGHRGSQWEKERMMNFLPYAVHLIRMNVHDREYLNFPKEPTVGFLLDPVEFSSTEEVAEDLFNYLTKWARKLKKGKISPERWEAAFRAWKEQPFAARTRDAVDAKSITL</sequence>
<reference evidence="7" key="1">
    <citation type="journal article" date="2014" name="Proc. Natl. Acad. Sci. U.S.A.">
        <title>Extensive sampling of basidiomycete genomes demonstrates inadequacy of the white-rot/brown-rot paradigm for wood decay fungi.</title>
        <authorList>
            <person name="Riley R."/>
            <person name="Salamov A.A."/>
            <person name="Brown D.W."/>
            <person name="Nagy L.G."/>
            <person name="Floudas D."/>
            <person name="Held B.W."/>
            <person name="Levasseur A."/>
            <person name="Lombard V."/>
            <person name="Morin E."/>
            <person name="Otillar R."/>
            <person name="Lindquist E.A."/>
            <person name="Sun H."/>
            <person name="LaButti K.M."/>
            <person name="Schmutz J."/>
            <person name="Jabbour D."/>
            <person name="Luo H."/>
            <person name="Baker S.E."/>
            <person name="Pisabarro A.G."/>
            <person name="Walton J.D."/>
            <person name="Blanchette R.A."/>
            <person name="Henrissat B."/>
            <person name="Martin F."/>
            <person name="Cullen D."/>
            <person name="Hibbett D.S."/>
            <person name="Grigoriev I.V."/>
        </authorList>
    </citation>
    <scope>NUCLEOTIDE SEQUENCE [LARGE SCALE GENOMIC DNA]</scope>
    <source>
        <strain evidence="7">CBS 339.88</strain>
    </source>
</reference>
<evidence type="ECO:0000256" key="1">
    <source>
        <dbReference type="ARBA" id="ARBA00022723"/>
    </source>
</evidence>
<evidence type="ECO:0000256" key="3">
    <source>
        <dbReference type="ARBA" id="ARBA00022833"/>
    </source>
</evidence>
<dbReference type="Pfam" id="PF01753">
    <property type="entry name" value="zf-MYND"/>
    <property type="match status" value="1"/>
</dbReference>
<keyword evidence="2 4" id="KW-0863">Zinc-finger</keyword>
<dbReference type="AlphaFoldDB" id="A0A067TIM1"/>
<dbReference type="HOGENOM" id="CLU_045561_0_0_1"/>
<dbReference type="PROSITE" id="PS50865">
    <property type="entry name" value="ZF_MYND_2"/>
    <property type="match status" value="1"/>
</dbReference>
<dbReference type="Gene3D" id="6.10.140.2220">
    <property type="match status" value="1"/>
</dbReference>
<dbReference type="OrthoDB" id="341421at2759"/>
<keyword evidence="3" id="KW-0862">Zinc</keyword>
<name>A0A067TIM1_GALM3</name>
<proteinExistence type="predicted"/>
<dbReference type="EMBL" id="KL142369">
    <property type="protein sequence ID" value="KDR82956.1"/>
    <property type="molecule type" value="Genomic_DNA"/>
</dbReference>
<protein>
    <recommendedName>
        <fullName evidence="5">MYND-type domain-containing protein</fullName>
    </recommendedName>
</protein>
<feature type="domain" description="MYND-type" evidence="5">
    <location>
        <begin position="6"/>
        <end position="46"/>
    </location>
</feature>
<keyword evidence="7" id="KW-1185">Reference proteome</keyword>
<evidence type="ECO:0000256" key="2">
    <source>
        <dbReference type="ARBA" id="ARBA00022771"/>
    </source>
</evidence>
<dbReference type="InterPro" id="IPR002893">
    <property type="entry name" value="Znf_MYND"/>
</dbReference>
<keyword evidence="1" id="KW-0479">Metal-binding</keyword>
<evidence type="ECO:0000313" key="6">
    <source>
        <dbReference type="EMBL" id="KDR82956.1"/>
    </source>
</evidence>
<evidence type="ECO:0000313" key="7">
    <source>
        <dbReference type="Proteomes" id="UP000027222"/>
    </source>
</evidence>